<dbReference type="PANTHER" id="PTHR43537">
    <property type="entry name" value="TRANSCRIPTIONAL REGULATOR, GNTR FAMILY"/>
    <property type="match status" value="1"/>
</dbReference>
<accession>A0AAW9RUJ0</accession>
<dbReference type="Proteomes" id="UP001378188">
    <property type="component" value="Unassembled WGS sequence"/>
</dbReference>
<dbReference type="InterPro" id="IPR008920">
    <property type="entry name" value="TF_FadR/GntR_C"/>
</dbReference>
<dbReference type="EMBL" id="JAZHOF010000009">
    <property type="protein sequence ID" value="MEJ8573968.1"/>
    <property type="molecule type" value="Genomic_DNA"/>
</dbReference>
<evidence type="ECO:0000256" key="2">
    <source>
        <dbReference type="ARBA" id="ARBA00023125"/>
    </source>
</evidence>
<dbReference type="SUPFAM" id="SSF46785">
    <property type="entry name" value="Winged helix' DNA-binding domain"/>
    <property type="match status" value="1"/>
</dbReference>
<protein>
    <submittedName>
        <fullName evidence="5">Transcriptional regulator NanR</fullName>
    </submittedName>
</protein>
<dbReference type="SMART" id="SM00345">
    <property type="entry name" value="HTH_GNTR"/>
    <property type="match status" value="1"/>
</dbReference>
<dbReference type="Gene3D" id="1.20.120.530">
    <property type="entry name" value="GntR ligand-binding domain-like"/>
    <property type="match status" value="1"/>
</dbReference>
<dbReference type="GO" id="GO:0003677">
    <property type="term" value="F:DNA binding"/>
    <property type="evidence" value="ECO:0007669"/>
    <property type="project" value="UniProtKB-KW"/>
</dbReference>
<dbReference type="PROSITE" id="PS50949">
    <property type="entry name" value="HTH_GNTR"/>
    <property type="match status" value="1"/>
</dbReference>
<evidence type="ECO:0000259" key="4">
    <source>
        <dbReference type="PROSITE" id="PS50949"/>
    </source>
</evidence>
<dbReference type="PANTHER" id="PTHR43537:SF53">
    <property type="entry name" value="HTH-TYPE TRANSCRIPTIONAL REPRESSOR NANR"/>
    <property type="match status" value="1"/>
</dbReference>
<dbReference type="Gene3D" id="1.10.10.10">
    <property type="entry name" value="Winged helix-like DNA-binding domain superfamily/Winged helix DNA-binding domain"/>
    <property type="match status" value="1"/>
</dbReference>
<dbReference type="SUPFAM" id="SSF48008">
    <property type="entry name" value="GntR ligand-binding domain-like"/>
    <property type="match status" value="1"/>
</dbReference>
<dbReference type="CDD" id="cd07377">
    <property type="entry name" value="WHTH_GntR"/>
    <property type="match status" value="1"/>
</dbReference>
<evidence type="ECO:0000313" key="5">
    <source>
        <dbReference type="EMBL" id="MEJ8573968.1"/>
    </source>
</evidence>
<evidence type="ECO:0000313" key="6">
    <source>
        <dbReference type="Proteomes" id="UP001378188"/>
    </source>
</evidence>
<dbReference type="InterPro" id="IPR011711">
    <property type="entry name" value="GntR_C"/>
</dbReference>
<feature type="domain" description="HTH gntR-type" evidence="4">
    <location>
        <begin position="11"/>
        <end position="79"/>
    </location>
</feature>
<name>A0AAW9RUJ0_9HYPH</name>
<gene>
    <name evidence="5" type="primary">nanR</name>
    <name evidence="5" type="ORF">V3328_20945</name>
</gene>
<organism evidence="5 6">
    <name type="scientific">Microbaculum marinum</name>
    <dbReference type="NCBI Taxonomy" id="1764581"/>
    <lineage>
        <taxon>Bacteria</taxon>
        <taxon>Pseudomonadati</taxon>
        <taxon>Pseudomonadota</taxon>
        <taxon>Alphaproteobacteria</taxon>
        <taxon>Hyphomicrobiales</taxon>
        <taxon>Tepidamorphaceae</taxon>
        <taxon>Microbaculum</taxon>
    </lineage>
</organism>
<dbReference type="SMART" id="SM00895">
    <property type="entry name" value="FCD"/>
    <property type="match status" value="1"/>
</dbReference>
<dbReference type="AlphaFoldDB" id="A0AAW9RUJ0"/>
<dbReference type="InterPro" id="IPR036388">
    <property type="entry name" value="WH-like_DNA-bd_sf"/>
</dbReference>
<dbReference type="PRINTS" id="PR00035">
    <property type="entry name" value="HTHGNTR"/>
</dbReference>
<comment type="caution">
    <text evidence="5">The sequence shown here is derived from an EMBL/GenBank/DDBJ whole genome shotgun (WGS) entry which is preliminary data.</text>
</comment>
<evidence type="ECO:0000256" key="3">
    <source>
        <dbReference type="ARBA" id="ARBA00023163"/>
    </source>
</evidence>
<evidence type="ECO:0000256" key="1">
    <source>
        <dbReference type="ARBA" id="ARBA00023015"/>
    </source>
</evidence>
<keyword evidence="3" id="KW-0804">Transcription</keyword>
<keyword evidence="1" id="KW-0805">Transcription regulation</keyword>
<proteinExistence type="predicted"/>
<keyword evidence="2" id="KW-0238">DNA-binding</keyword>
<dbReference type="GO" id="GO:0003700">
    <property type="term" value="F:DNA-binding transcription factor activity"/>
    <property type="evidence" value="ECO:0007669"/>
    <property type="project" value="InterPro"/>
</dbReference>
<sequence length="247" mass="27581">MMTKRAPSRRLKLADQVQEQLLALIRSGEFAPGDPLPSERELMQAFGVGRPAVREGMQALQGMGLLEIRHGGRARVAEPSIGRMVDQMGETMRHLLTHSPASMEHLKEARATFEMEMARNAARKRSDSDLARLVRVVEIQEEARTDAQRFLEFDGQFHREVAAISGNPIFAALSDAIFGWLAHFHIDLVRVPGREQLTLDEHRQIIAAIEARDAEQAARAMLDHLNRANGLYHRSHSADRGALEAGT</sequence>
<dbReference type="InterPro" id="IPR036390">
    <property type="entry name" value="WH_DNA-bd_sf"/>
</dbReference>
<dbReference type="InterPro" id="IPR000524">
    <property type="entry name" value="Tscrpt_reg_HTH_GntR"/>
</dbReference>
<keyword evidence="6" id="KW-1185">Reference proteome</keyword>
<dbReference type="RefSeq" id="WP_340331661.1">
    <property type="nucleotide sequence ID" value="NZ_JAZHOF010000009.1"/>
</dbReference>
<reference evidence="5 6" key="1">
    <citation type="submission" date="2024-02" db="EMBL/GenBank/DDBJ databases">
        <title>Genome analysis and characterization of Microbaculum marinisediminis sp. nov., isolated from marine sediment.</title>
        <authorList>
            <person name="Du Z.-J."/>
            <person name="Ye Y.-Q."/>
            <person name="Zhang Z.-R."/>
            <person name="Yuan S.-M."/>
            <person name="Zhang X.-Y."/>
        </authorList>
    </citation>
    <scope>NUCLEOTIDE SEQUENCE [LARGE SCALE GENOMIC DNA]</scope>
    <source>
        <strain evidence="5 6">SDUM1044001</strain>
    </source>
</reference>
<dbReference type="Pfam" id="PF00392">
    <property type="entry name" value="GntR"/>
    <property type="match status" value="1"/>
</dbReference>
<dbReference type="Pfam" id="PF07729">
    <property type="entry name" value="FCD"/>
    <property type="match status" value="1"/>
</dbReference>
<dbReference type="NCBIfam" id="NF003011">
    <property type="entry name" value="PRK03837.1"/>
    <property type="match status" value="1"/>
</dbReference>